<evidence type="ECO:0000313" key="3">
    <source>
        <dbReference type="EMBL" id="KAL3638527.1"/>
    </source>
</evidence>
<dbReference type="AlphaFoldDB" id="A0ABD3DA08"/>
<protein>
    <submittedName>
        <fullName evidence="3">Transcription factor TCP4-like</fullName>
    </submittedName>
</protein>
<dbReference type="PROSITE" id="PS51369">
    <property type="entry name" value="TCP"/>
    <property type="match status" value="1"/>
</dbReference>
<feature type="region of interest" description="Disordered" evidence="1">
    <location>
        <begin position="49"/>
        <end position="73"/>
    </location>
</feature>
<feature type="domain" description="TCP" evidence="2">
    <location>
        <begin position="1"/>
        <end position="37"/>
    </location>
</feature>
<sequence length="296" mass="32966">MNHFKALVCILDRLGCDWPSKVVDWLISKAKTTMDELAELPAWNPNASTPSAAAAAFDPESSHRSLEQENQQQNNMLSDISADSPDVWVSRVIIPNGSDTGSVLLEKWVNTGGRPLGIAHGLHSELILADADKVRFQQASDELGVFLLNRLNAQKKKGYESVYDRSNLSKWCTSSYLIMKLYLMKILGFSALVNLVFCSENSEVAIWYDIDGKELDDLFSHFKGVAGNKKITLGGFMFLVTSALLRNHFEKYGDITDLYMPKGKKITHRLVECPMVGAGEGLVEEVEEPKKFGIYV</sequence>
<proteinExistence type="predicted"/>
<reference evidence="4" key="1">
    <citation type="journal article" date="2024" name="IScience">
        <title>Strigolactones Initiate the Formation of Haustorium-like Structures in Castilleja.</title>
        <authorList>
            <person name="Buerger M."/>
            <person name="Peterson D."/>
            <person name="Chory J."/>
        </authorList>
    </citation>
    <scope>NUCLEOTIDE SEQUENCE [LARGE SCALE GENOMIC DNA]</scope>
</reference>
<dbReference type="InterPro" id="IPR017887">
    <property type="entry name" value="TF_TCP_subgr"/>
</dbReference>
<keyword evidence="4" id="KW-1185">Reference proteome</keyword>
<dbReference type="Pfam" id="PF03634">
    <property type="entry name" value="TCP"/>
    <property type="match status" value="1"/>
</dbReference>
<evidence type="ECO:0000313" key="4">
    <source>
        <dbReference type="Proteomes" id="UP001632038"/>
    </source>
</evidence>
<name>A0ABD3DA08_9LAMI</name>
<evidence type="ECO:0000256" key="1">
    <source>
        <dbReference type="SAM" id="MobiDB-lite"/>
    </source>
</evidence>
<dbReference type="EMBL" id="JAVIJP010000019">
    <property type="protein sequence ID" value="KAL3638527.1"/>
    <property type="molecule type" value="Genomic_DNA"/>
</dbReference>
<feature type="compositionally biased region" description="Low complexity" evidence="1">
    <location>
        <begin position="49"/>
        <end position="59"/>
    </location>
</feature>
<comment type="caution">
    <text evidence="3">The sequence shown here is derived from an EMBL/GenBank/DDBJ whole genome shotgun (WGS) entry which is preliminary data.</text>
</comment>
<dbReference type="Proteomes" id="UP001632038">
    <property type="component" value="Unassembled WGS sequence"/>
</dbReference>
<accession>A0ABD3DA08</accession>
<organism evidence="3 4">
    <name type="scientific">Castilleja foliolosa</name>
    <dbReference type="NCBI Taxonomy" id="1961234"/>
    <lineage>
        <taxon>Eukaryota</taxon>
        <taxon>Viridiplantae</taxon>
        <taxon>Streptophyta</taxon>
        <taxon>Embryophyta</taxon>
        <taxon>Tracheophyta</taxon>
        <taxon>Spermatophyta</taxon>
        <taxon>Magnoliopsida</taxon>
        <taxon>eudicotyledons</taxon>
        <taxon>Gunneridae</taxon>
        <taxon>Pentapetalae</taxon>
        <taxon>asterids</taxon>
        <taxon>lamiids</taxon>
        <taxon>Lamiales</taxon>
        <taxon>Orobanchaceae</taxon>
        <taxon>Pedicularideae</taxon>
        <taxon>Castillejinae</taxon>
        <taxon>Castilleja</taxon>
    </lineage>
</organism>
<gene>
    <name evidence="3" type="primary">TCP3_3</name>
    <name evidence="3" type="ORF">CASFOL_017898</name>
</gene>
<evidence type="ECO:0000259" key="2">
    <source>
        <dbReference type="PROSITE" id="PS51369"/>
    </source>
</evidence>